<accession>M2BUX3</accession>
<reference evidence="3 4" key="1">
    <citation type="submission" date="2012-01" db="EMBL/GenBank/DDBJ databases">
        <title>The Genome Sequence of Treponema denticola SP33.</title>
        <authorList>
            <consortium name="The Broad Institute Genome Sequencing Platform"/>
            <person name="Earl A."/>
            <person name="Ward D."/>
            <person name="Feldgarden M."/>
            <person name="Gevers D."/>
            <person name="Blanton J.M."/>
            <person name="Fenno C.J."/>
            <person name="Baranova O.V."/>
            <person name="Mathney J."/>
            <person name="Dewhirst F.E."/>
            <person name="Izard J."/>
            <person name="Young S.K."/>
            <person name="Zeng Q."/>
            <person name="Gargeya S."/>
            <person name="Fitzgerald M."/>
            <person name="Haas B."/>
            <person name="Abouelleil A."/>
            <person name="Alvarado L."/>
            <person name="Arachchi H.M."/>
            <person name="Berlin A."/>
            <person name="Chapman S.B."/>
            <person name="Gearin G."/>
            <person name="Goldberg J."/>
            <person name="Griggs A."/>
            <person name="Gujja S."/>
            <person name="Hansen M."/>
            <person name="Heiman D."/>
            <person name="Howarth C."/>
            <person name="Larimer J."/>
            <person name="Lui A."/>
            <person name="MacDonald P.J.P."/>
            <person name="McCowen C."/>
            <person name="Montmayeur A."/>
            <person name="Murphy C."/>
            <person name="Neiman D."/>
            <person name="Pearson M."/>
            <person name="Priest M."/>
            <person name="Roberts A."/>
            <person name="Saif S."/>
            <person name="Shea T."/>
            <person name="Sisk P."/>
            <person name="Stolte C."/>
            <person name="Sykes S."/>
            <person name="Wortman J."/>
            <person name="Nusbaum C."/>
            <person name="Birren B."/>
        </authorList>
    </citation>
    <scope>NUCLEOTIDE SEQUENCE [LARGE SCALE GENOMIC DNA]</scope>
    <source>
        <strain evidence="3 4">SP33</strain>
    </source>
</reference>
<feature type="transmembrane region" description="Helical" evidence="1">
    <location>
        <begin position="83"/>
        <end position="101"/>
    </location>
</feature>
<dbReference type="PANTHER" id="PTHR36435">
    <property type="entry name" value="SLR1288 PROTEIN"/>
    <property type="match status" value="1"/>
</dbReference>
<protein>
    <recommendedName>
        <fullName evidence="2">CAAX prenyl protease 2/Lysostaphin resistance protein A-like domain-containing protein</fullName>
    </recommendedName>
</protein>
<feature type="transmembrane region" description="Helical" evidence="1">
    <location>
        <begin position="137"/>
        <end position="158"/>
    </location>
</feature>
<keyword evidence="1" id="KW-1133">Transmembrane helix</keyword>
<feature type="transmembrane region" description="Helical" evidence="1">
    <location>
        <begin position="45"/>
        <end position="62"/>
    </location>
</feature>
<dbReference type="PANTHER" id="PTHR36435:SF1">
    <property type="entry name" value="CAAX AMINO TERMINAL PROTEASE FAMILY PROTEIN"/>
    <property type="match status" value="1"/>
</dbReference>
<dbReference type="Proteomes" id="UP000016183">
    <property type="component" value="Unassembled WGS sequence"/>
</dbReference>
<feature type="transmembrane region" description="Helical" evidence="1">
    <location>
        <begin position="179"/>
        <end position="200"/>
    </location>
</feature>
<dbReference type="InterPro" id="IPR052710">
    <property type="entry name" value="CAAX_protease"/>
</dbReference>
<dbReference type="OrthoDB" id="4177129at2"/>
<evidence type="ECO:0000313" key="3">
    <source>
        <dbReference type="EMBL" id="EMB25869.1"/>
    </source>
</evidence>
<feature type="transmembrane region" description="Helical" evidence="1">
    <location>
        <begin position="245"/>
        <end position="263"/>
    </location>
</feature>
<dbReference type="PATRIC" id="fig|999437.3.peg.1017"/>
<organism evidence="3 4">
    <name type="scientific">Treponema denticola SP33</name>
    <dbReference type="NCBI Taxonomy" id="999437"/>
    <lineage>
        <taxon>Bacteria</taxon>
        <taxon>Pseudomonadati</taxon>
        <taxon>Spirochaetota</taxon>
        <taxon>Spirochaetia</taxon>
        <taxon>Spirochaetales</taxon>
        <taxon>Treponemataceae</taxon>
        <taxon>Treponema</taxon>
    </lineage>
</organism>
<feature type="transmembrane region" description="Helical" evidence="1">
    <location>
        <begin position="12"/>
        <end position="33"/>
    </location>
</feature>
<keyword evidence="1" id="KW-0812">Transmembrane</keyword>
<name>M2BUX3_TREDN</name>
<gene>
    <name evidence="3" type="ORF">HMPREF9733_01001</name>
</gene>
<proteinExistence type="predicted"/>
<dbReference type="AlphaFoldDB" id="M2BUX3"/>
<dbReference type="InterPro" id="IPR003675">
    <property type="entry name" value="Rce1/LyrA-like_dom"/>
</dbReference>
<dbReference type="HOGENOM" id="CLU_084787_0_0_12"/>
<sequence>MPYNKKKILTVSYWFISVIVEAFTAYFIIEIIYVDVLMYKEEYWYILKTLVYTVLGIAIITFKRYKENKNLLQFKPFKFSTVIKVYLIDIIITTLIAWVLFSGFNYFKNTIQSSVIYFLNRFTGKESFTVRSIFNTYFIYKPFVIQRFIMTLTIVPIYEELIFRRVIYDDTKKLFNAKIAALVSAVLFGLIHLHGSHIQITVTMAGGLLSAYCYEKTQSLYACILLHSIHNFMADVMCILLDGRAYVVLTLICILAGVIMLIAEGIRYFGRRKAVTEIGIN</sequence>
<evidence type="ECO:0000256" key="1">
    <source>
        <dbReference type="SAM" id="Phobius"/>
    </source>
</evidence>
<feature type="domain" description="CAAX prenyl protease 2/Lysostaphin resistance protein A-like" evidence="2">
    <location>
        <begin position="145"/>
        <end position="233"/>
    </location>
</feature>
<dbReference type="GO" id="GO:0004175">
    <property type="term" value="F:endopeptidase activity"/>
    <property type="evidence" value="ECO:0007669"/>
    <property type="project" value="UniProtKB-ARBA"/>
</dbReference>
<dbReference type="GO" id="GO:0080120">
    <property type="term" value="P:CAAX-box protein maturation"/>
    <property type="evidence" value="ECO:0007669"/>
    <property type="project" value="UniProtKB-ARBA"/>
</dbReference>
<dbReference type="Pfam" id="PF02517">
    <property type="entry name" value="Rce1-like"/>
    <property type="match status" value="1"/>
</dbReference>
<evidence type="ECO:0000313" key="4">
    <source>
        <dbReference type="Proteomes" id="UP000016183"/>
    </source>
</evidence>
<dbReference type="RefSeq" id="WP_010694654.1">
    <property type="nucleotide sequence ID" value="NZ_KB442453.1"/>
</dbReference>
<keyword evidence="1" id="KW-0472">Membrane</keyword>
<comment type="caution">
    <text evidence="3">The sequence shown here is derived from an EMBL/GenBank/DDBJ whole genome shotgun (WGS) entry which is preliminary data.</text>
</comment>
<evidence type="ECO:0000259" key="2">
    <source>
        <dbReference type="Pfam" id="PF02517"/>
    </source>
</evidence>
<dbReference type="EMBL" id="AGDZ01000018">
    <property type="protein sequence ID" value="EMB25869.1"/>
    <property type="molecule type" value="Genomic_DNA"/>
</dbReference>